<evidence type="ECO:0000256" key="1">
    <source>
        <dbReference type="ARBA" id="ARBA00022723"/>
    </source>
</evidence>
<name>A0A8J3ZYI3_9ACTN</name>
<dbReference type="Pfam" id="PF00149">
    <property type="entry name" value="Metallophos"/>
    <property type="match status" value="1"/>
</dbReference>
<dbReference type="AlphaFoldDB" id="A0A8J3ZYI3"/>
<feature type="domain" description="Calcineurin-like phosphoesterase" evidence="5">
    <location>
        <begin position="8"/>
        <end position="196"/>
    </location>
</feature>
<accession>A0A8J3ZYI3</accession>
<protein>
    <submittedName>
        <fullName evidence="6">Metallophosphoesterase</fullName>
    </submittedName>
</protein>
<evidence type="ECO:0000256" key="4">
    <source>
        <dbReference type="ARBA" id="ARBA00025742"/>
    </source>
</evidence>
<dbReference type="EMBL" id="BOPH01000102">
    <property type="protein sequence ID" value="GIJ72619.1"/>
    <property type="molecule type" value="Genomic_DNA"/>
</dbReference>
<keyword evidence="7" id="KW-1185">Reference proteome</keyword>
<keyword evidence="3" id="KW-0408">Iron</keyword>
<evidence type="ECO:0000313" key="7">
    <source>
        <dbReference type="Proteomes" id="UP000635606"/>
    </source>
</evidence>
<reference evidence="6" key="1">
    <citation type="submission" date="2021-01" db="EMBL/GenBank/DDBJ databases">
        <title>Whole genome shotgun sequence of Virgisporangium ochraceum NBRC 16418.</title>
        <authorList>
            <person name="Komaki H."/>
            <person name="Tamura T."/>
        </authorList>
    </citation>
    <scope>NUCLEOTIDE SEQUENCE</scope>
    <source>
        <strain evidence="6">NBRC 16418</strain>
    </source>
</reference>
<keyword evidence="1" id="KW-0479">Metal-binding</keyword>
<dbReference type="InterPro" id="IPR004843">
    <property type="entry name" value="Calcineurin-like_PHP"/>
</dbReference>
<dbReference type="PANTHER" id="PTHR42988:SF2">
    <property type="entry name" value="CYCLIC NUCLEOTIDE PHOSPHODIESTERASE CBUA0032-RELATED"/>
    <property type="match status" value="1"/>
</dbReference>
<dbReference type="PANTHER" id="PTHR42988">
    <property type="entry name" value="PHOSPHOHYDROLASE"/>
    <property type="match status" value="1"/>
</dbReference>
<evidence type="ECO:0000256" key="3">
    <source>
        <dbReference type="ARBA" id="ARBA00023004"/>
    </source>
</evidence>
<organism evidence="6 7">
    <name type="scientific">Virgisporangium ochraceum</name>
    <dbReference type="NCBI Taxonomy" id="65505"/>
    <lineage>
        <taxon>Bacteria</taxon>
        <taxon>Bacillati</taxon>
        <taxon>Actinomycetota</taxon>
        <taxon>Actinomycetes</taxon>
        <taxon>Micromonosporales</taxon>
        <taxon>Micromonosporaceae</taxon>
        <taxon>Virgisporangium</taxon>
    </lineage>
</organism>
<dbReference type="GO" id="GO:0046872">
    <property type="term" value="F:metal ion binding"/>
    <property type="evidence" value="ECO:0007669"/>
    <property type="project" value="UniProtKB-KW"/>
</dbReference>
<proteinExistence type="inferred from homology"/>
<dbReference type="InterPro" id="IPR029052">
    <property type="entry name" value="Metallo-depent_PP-like"/>
</dbReference>
<gene>
    <name evidence="6" type="ORF">Voc01_075360</name>
</gene>
<dbReference type="SUPFAM" id="SSF56300">
    <property type="entry name" value="Metallo-dependent phosphatases"/>
    <property type="match status" value="1"/>
</dbReference>
<comment type="similarity">
    <text evidence="4">Belongs to the cyclic nucleotide phosphodiesterase class-III family.</text>
</comment>
<dbReference type="GO" id="GO:0016787">
    <property type="term" value="F:hydrolase activity"/>
    <property type="evidence" value="ECO:0007669"/>
    <property type="project" value="UniProtKB-KW"/>
</dbReference>
<dbReference type="InterPro" id="IPR050884">
    <property type="entry name" value="CNP_phosphodiesterase-III"/>
</dbReference>
<dbReference type="Gene3D" id="3.60.21.10">
    <property type="match status" value="1"/>
</dbReference>
<keyword evidence="2" id="KW-0378">Hydrolase</keyword>
<comment type="caution">
    <text evidence="6">The sequence shown here is derived from an EMBL/GenBank/DDBJ whole genome shotgun (WGS) entry which is preliminary data.</text>
</comment>
<evidence type="ECO:0000313" key="6">
    <source>
        <dbReference type="EMBL" id="GIJ72619.1"/>
    </source>
</evidence>
<evidence type="ECO:0000256" key="2">
    <source>
        <dbReference type="ARBA" id="ARBA00022801"/>
    </source>
</evidence>
<evidence type="ECO:0000259" key="5">
    <source>
        <dbReference type="Pfam" id="PF00149"/>
    </source>
</evidence>
<dbReference type="Proteomes" id="UP000635606">
    <property type="component" value="Unassembled WGS sequence"/>
</dbReference>
<sequence length="264" mass="28304">MSAAPVVIAHVSDLHLGAHDPVAVDTLPADVAAARPTLTVVTGDITMRARVGEFERAVELVARLPEPRLVVPGNHDVPLDLVVSRFVRPYARYRAAFGTDGNTLLRLPGVTALGLNSMPRWRWKNGRVTGGQANAVVATLGPPDPSAVEHGPVRLLALHHPPFVRGSARLVGRAGLVAALVDARVDLVLAGHVHIPRTRAVDLAHGGRGHRLVEVVAGTATSRRTRGVGRSWSLIVVDDRAVEVRERHQCGDGWRTVATARFDR</sequence>